<name>A0A4R7D1H2_9SPHI</name>
<evidence type="ECO:0000313" key="2">
    <source>
        <dbReference type="Proteomes" id="UP000294752"/>
    </source>
</evidence>
<reference evidence="1 2" key="1">
    <citation type="submission" date="2019-03" db="EMBL/GenBank/DDBJ databases">
        <title>Genomic Encyclopedia of Type Strains, Phase III (KMG-III): the genomes of soil and plant-associated and newly described type strains.</title>
        <authorList>
            <person name="Whitman W."/>
        </authorList>
    </citation>
    <scope>NUCLEOTIDE SEQUENCE [LARGE SCALE GENOMIC DNA]</scope>
    <source>
        <strain evidence="1 2">CGMCC 1.12801</strain>
    </source>
</reference>
<dbReference type="RefSeq" id="WP_133639851.1">
    <property type="nucleotide sequence ID" value="NZ_SNZV01000003.1"/>
</dbReference>
<sequence length="179" mass="20993">MQDSYDFRALRMLLQPSIHLYQILNYYKEEDKQTILHYLATEKPEELLTFLNGLIENISEDIESRKGIVAKDNILDLESITVQLHIRLFISELRENYANIRDLLYHKDDSDVETILSIVNKELERNNIQVPEHILVGIRSKVLEGVKEAFTPSTKVNDEESNIVNKMELKNLKKIIRKK</sequence>
<dbReference type="EMBL" id="SNZV01000003">
    <property type="protein sequence ID" value="TDS14823.1"/>
    <property type="molecule type" value="Genomic_DNA"/>
</dbReference>
<proteinExistence type="predicted"/>
<dbReference type="OrthoDB" id="9975515at2"/>
<gene>
    <name evidence="1" type="ORF">B0I21_103323</name>
</gene>
<comment type="caution">
    <text evidence="1">The sequence shown here is derived from an EMBL/GenBank/DDBJ whole genome shotgun (WGS) entry which is preliminary data.</text>
</comment>
<dbReference type="Proteomes" id="UP000294752">
    <property type="component" value="Unassembled WGS sequence"/>
</dbReference>
<accession>A0A4R7D1H2</accession>
<keyword evidence="2" id="KW-1185">Reference proteome</keyword>
<protein>
    <submittedName>
        <fullName evidence="1">Uncharacterized protein</fullName>
    </submittedName>
</protein>
<organism evidence="1 2">
    <name type="scientific">Sphingobacterium paludis</name>
    <dbReference type="NCBI Taxonomy" id="1476465"/>
    <lineage>
        <taxon>Bacteria</taxon>
        <taxon>Pseudomonadati</taxon>
        <taxon>Bacteroidota</taxon>
        <taxon>Sphingobacteriia</taxon>
        <taxon>Sphingobacteriales</taxon>
        <taxon>Sphingobacteriaceae</taxon>
        <taxon>Sphingobacterium</taxon>
    </lineage>
</organism>
<dbReference type="AlphaFoldDB" id="A0A4R7D1H2"/>
<evidence type="ECO:0000313" key="1">
    <source>
        <dbReference type="EMBL" id="TDS14823.1"/>
    </source>
</evidence>